<dbReference type="InterPro" id="IPR001789">
    <property type="entry name" value="Sig_transdc_resp-reg_receiver"/>
</dbReference>
<dbReference type="PROSITE" id="PS50110">
    <property type="entry name" value="RESPONSE_REGULATORY"/>
    <property type="match status" value="1"/>
</dbReference>
<evidence type="ECO:0000313" key="6">
    <source>
        <dbReference type="EMBL" id="GGP26919.1"/>
    </source>
</evidence>
<proteinExistence type="predicted"/>
<evidence type="ECO:0000259" key="5">
    <source>
        <dbReference type="PROSITE" id="PS50887"/>
    </source>
</evidence>
<protein>
    <recommendedName>
        <fullName evidence="1">diguanylate cyclase</fullName>
        <ecNumber evidence="1">2.7.7.65</ecNumber>
    </recommendedName>
</protein>
<evidence type="ECO:0000256" key="1">
    <source>
        <dbReference type="ARBA" id="ARBA00012528"/>
    </source>
</evidence>
<keyword evidence="7" id="KW-1185">Reference proteome</keyword>
<feature type="domain" description="GGDEF" evidence="5">
    <location>
        <begin position="406"/>
        <end position="538"/>
    </location>
</feature>
<evidence type="ECO:0000259" key="4">
    <source>
        <dbReference type="PROSITE" id="PS50110"/>
    </source>
</evidence>
<comment type="caution">
    <text evidence="6">The sequence shown here is derived from an EMBL/GenBank/DDBJ whole genome shotgun (WGS) entry which is preliminary data.</text>
</comment>
<sequence>MSMASTHDNTGKGQAGVHEGLSSTLDDLRMQIELYLEKGLDSAGHERLLSRIGQLHDTGTGWVATGVRAAAQALERLYHEYQAHPPEARVHGAAQLRQGVDHLAQAVTHFLASGLEHLTGAIPGVAPPPEHVVIVSTDLVSAELLEVELALQLPGAQVSLQAQLPDQSVDLLFLDLDDQAAPFVALADFLPNGPRAPSRLVCLSSQSDIATRLVAARFNAQAFVHKPVHPGELAELINRLEEERKHSAYRILIVDDEPDVAEYYAEILREAGMAVALANGPVQMFEKIAQLNPELIVLDLYMLGWSGLEIASVLRQQPAYMGVPIVFLSSEHAQSKRLEAMQRGADDFLVKPIEPDYLIAAIRARASRFRLLREQHTRDALTGVLGRQAIMQLLDVESARCKRNQQPLAVVMLDIDRMQQINQVLGHQSGDQLLRALCALLRQRLRVSDGIGRIKGGLFLLVLPDIEQSDALGLIESLRLRFAQTVLPGHRMAQPPGFSAGVAIKRVSESIPGLLERTENALHQAKTAGGNRVYSYFE</sequence>
<dbReference type="InterPro" id="IPR000160">
    <property type="entry name" value="GGDEF_dom"/>
</dbReference>
<dbReference type="CDD" id="cd01949">
    <property type="entry name" value="GGDEF"/>
    <property type="match status" value="1"/>
</dbReference>
<evidence type="ECO:0000256" key="2">
    <source>
        <dbReference type="ARBA" id="ARBA00034247"/>
    </source>
</evidence>
<dbReference type="Proteomes" id="UP000621859">
    <property type="component" value="Unassembled WGS sequence"/>
</dbReference>
<accession>A0ABQ2PNT7</accession>
<dbReference type="Pfam" id="PF00990">
    <property type="entry name" value="GGDEF"/>
    <property type="match status" value="1"/>
</dbReference>
<dbReference type="Pfam" id="PF00072">
    <property type="entry name" value="Response_reg"/>
    <property type="match status" value="1"/>
</dbReference>
<dbReference type="SMART" id="SM00448">
    <property type="entry name" value="REC"/>
    <property type="match status" value="1"/>
</dbReference>
<feature type="modified residue" description="4-aspartylphosphate" evidence="3">
    <location>
        <position position="299"/>
    </location>
</feature>
<dbReference type="InterPro" id="IPR029787">
    <property type="entry name" value="Nucleotide_cyclase"/>
</dbReference>
<dbReference type="SUPFAM" id="SSF55073">
    <property type="entry name" value="Nucleotide cyclase"/>
    <property type="match status" value="1"/>
</dbReference>
<evidence type="ECO:0000256" key="3">
    <source>
        <dbReference type="PROSITE-ProRule" id="PRU00169"/>
    </source>
</evidence>
<dbReference type="CDD" id="cd00156">
    <property type="entry name" value="REC"/>
    <property type="match status" value="1"/>
</dbReference>
<dbReference type="EC" id="2.7.7.65" evidence="1"/>
<reference evidence="7" key="1">
    <citation type="journal article" date="2019" name="Int. J. Syst. Evol. Microbiol.">
        <title>The Global Catalogue of Microorganisms (GCM) 10K type strain sequencing project: providing services to taxonomists for standard genome sequencing and annotation.</title>
        <authorList>
            <consortium name="The Broad Institute Genomics Platform"/>
            <consortium name="The Broad Institute Genome Sequencing Center for Infectious Disease"/>
            <person name="Wu L."/>
            <person name="Ma J."/>
        </authorList>
    </citation>
    <scope>NUCLEOTIDE SEQUENCE [LARGE SCALE GENOMIC DNA]</scope>
    <source>
        <strain evidence="7">CGMCC 1.8860</strain>
    </source>
</reference>
<dbReference type="InterPro" id="IPR043128">
    <property type="entry name" value="Rev_trsase/Diguanyl_cyclase"/>
</dbReference>
<dbReference type="InterPro" id="IPR050469">
    <property type="entry name" value="Diguanylate_Cyclase"/>
</dbReference>
<dbReference type="SMART" id="SM00267">
    <property type="entry name" value="GGDEF"/>
    <property type="match status" value="1"/>
</dbReference>
<dbReference type="EMBL" id="BMLY01000004">
    <property type="protein sequence ID" value="GGP26919.1"/>
    <property type="molecule type" value="Genomic_DNA"/>
</dbReference>
<keyword evidence="3" id="KW-0597">Phosphoprotein</keyword>
<dbReference type="SUPFAM" id="SSF52172">
    <property type="entry name" value="CheY-like"/>
    <property type="match status" value="2"/>
</dbReference>
<evidence type="ECO:0000313" key="7">
    <source>
        <dbReference type="Proteomes" id="UP000621859"/>
    </source>
</evidence>
<dbReference type="PROSITE" id="PS50887">
    <property type="entry name" value="GGDEF"/>
    <property type="match status" value="1"/>
</dbReference>
<dbReference type="InterPro" id="IPR011006">
    <property type="entry name" value="CheY-like_superfamily"/>
</dbReference>
<dbReference type="Gene3D" id="3.40.50.2300">
    <property type="match status" value="2"/>
</dbReference>
<organism evidence="6 7">
    <name type="scientific">Silvimonas amylolytica</name>
    <dbReference type="NCBI Taxonomy" id="449663"/>
    <lineage>
        <taxon>Bacteria</taxon>
        <taxon>Pseudomonadati</taxon>
        <taxon>Pseudomonadota</taxon>
        <taxon>Betaproteobacteria</taxon>
        <taxon>Neisseriales</taxon>
        <taxon>Chitinibacteraceae</taxon>
        <taxon>Silvimonas</taxon>
    </lineage>
</organism>
<comment type="catalytic activity">
    <reaction evidence="2">
        <text>2 GTP = 3',3'-c-di-GMP + 2 diphosphate</text>
        <dbReference type="Rhea" id="RHEA:24898"/>
        <dbReference type="ChEBI" id="CHEBI:33019"/>
        <dbReference type="ChEBI" id="CHEBI:37565"/>
        <dbReference type="ChEBI" id="CHEBI:58805"/>
        <dbReference type="EC" id="2.7.7.65"/>
    </reaction>
</comment>
<dbReference type="PANTHER" id="PTHR45138:SF9">
    <property type="entry name" value="DIGUANYLATE CYCLASE DGCM-RELATED"/>
    <property type="match status" value="1"/>
</dbReference>
<dbReference type="NCBIfam" id="TIGR00254">
    <property type="entry name" value="GGDEF"/>
    <property type="match status" value="1"/>
</dbReference>
<dbReference type="Gene3D" id="3.30.70.270">
    <property type="match status" value="1"/>
</dbReference>
<name>A0ABQ2PNT7_9NEIS</name>
<feature type="domain" description="Response regulatory" evidence="4">
    <location>
        <begin position="250"/>
        <end position="366"/>
    </location>
</feature>
<dbReference type="PANTHER" id="PTHR45138">
    <property type="entry name" value="REGULATORY COMPONENTS OF SENSORY TRANSDUCTION SYSTEM"/>
    <property type="match status" value="1"/>
</dbReference>
<gene>
    <name evidence="6" type="ORF">GCM10010971_27380</name>
</gene>